<dbReference type="PANTHER" id="PTHR34407">
    <property type="entry name" value="EXPRESSED PROTEIN"/>
    <property type="match status" value="1"/>
</dbReference>
<organism evidence="1 2">
    <name type="scientific">Gymnopus androsaceus JB14</name>
    <dbReference type="NCBI Taxonomy" id="1447944"/>
    <lineage>
        <taxon>Eukaryota</taxon>
        <taxon>Fungi</taxon>
        <taxon>Dikarya</taxon>
        <taxon>Basidiomycota</taxon>
        <taxon>Agaricomycotina</taxon>
        <taxon>Agaricomycetes</taxon>
        <taxon>Agaricomycetidae</taxon>
        <taxon>Agaricales</taxon>
        <taxon>Marasmiineae</taxon>
        <taxon>Omphalotaceae</taxon>
        <taxon>Gymnopus</taxon>
    </lineage>
</organism>
<dbReference type="SUPFAM" id="SSF52266">
    <property type="entry name" value="SGNH hydrolase"/>
    <property type="match status" value="1"/>
</dbReference>
<dbReference type="PANTHER" id="PTHR34407:SF1">
    <property type="entry name" value="SGNH HYDROLASE-TYPE ESTERASE DOMAIN-CONTAINING PROTEIN"/>
    <property type="match status" value="1"/>
</dbReference>
<protein>
    <submittedName>
        <fullName evidence="1">Uncharacterized protein</fullName>
    </submittedName>
</protein>
<keyword evidence="2" id="KW-1185">Reference proteome</keyword>
<evidence type="ECO:0000313" key="2">
    <source>
        <dbReference type="Proteomes" id="UP000799118"/>
    </source>
</evidence>
<dbReference type="AlphaFoldDB" id="A0A6A4H388"/>
<evidence type="ECO:0000313" key="1">
    <source>
        <dbReference type="EMBL" id="KAE9392193.1"/>
    </source>
</evidence>
<gene>
    <name evidence="1" type="ORF">BT96DRAFT_979539</name>
</gene>
<dbReference type="OrthoDB" id="544608at2759"/>
<dbReference type="Proteomes" id="UP000799118">
    <property type="component" value="Unassembled WGS sequence"/>
</dbReference>
<reference evidence="1" key="1">
    <citation type="journal article" date="2019" name="Environ. Microbiol.">
        <title>Fungal ecological strategies reflected in gene transcription - a case study of two litter decomposers.</title>
        <authorList>
            <person name="Barbi F."/>
            <person name="Kohler A."/>
            <person name="Barry K."/>
            <person name="Baskaran P."/>
            <person name="Daum C."/>
            <person name="Fauchery L."/>
            <person name="Ihrmark K."/>
            <person name="Kuo A."/>
            <person name="LaButti K."/>
            <person name="Lipzen A."/>
            <person name="Morin E."/>
            <person name="Grigoriev I.V."/>
            <person name="Henrissat B."/>
            <person name="Lindahl B."/>
            <person name="Martin F."/>
        </authorList>
    </citation>
    <scope>NUCLEOTIDE SEQUENCE</scope>
    <source>
        <strain evidence="1">JB14</strain>
    </source>
</reference>
<dbReference type="EMBL" id="ML769602">
    <property type="protein sequence ID" value="KAE9392193.1"/>
    <property type="molecule type" value="Genomic_DNA"/>
</dbReference>
<accession>A0A6A4H388</accession>
<name>A0A6A4H388_9AGAR</name>
<sequence length="432" mass="49049">MGGFLLGLQMNWNKNIRRCHDAPSRNRNSAIIVHRVMRHFNLARSRAYEGPNASLKRILRKAQSTPTQPLKIGIIGGSVSRGHGVTPEANWAAIYADYLRDTYHIAVELINGSCWRDGGWKSLAKSYENLIRALRVLPKKPAIINLQIMALMFSTITMGGDLHMAIAQYYDTPVISMRNVLLPQILQTTELNSTDTSFEDYWFNHDSDGIDLRHLGTNGHRMLADLLKSFTSRVACDAWREMHFDWNGVESWVPTINEGLLPTDKDEVKEYLPRQSLFQQYDHTTPDSEAQETLNNIFFNHCLTHYRPKAKMRSKLWSHPANPGKIWLTGWKPGVKVAFKVWASTLGRVRVSYLKSKTYGLGSLFCWVDGDEVGGKRMDGWWDVENMHAPATTTIGENLAPAQRMETSDSFVPRQNGAYWYPARESSDSSAS</sequence>
<proteinExistence type="predicted"/>